<proteinExistence type="inferred from homology"/>
<dbReference type="InterPro" id="IPR050107">
    <property type="entry name" value="ABC_carbohydrate_import_ATPase"/>
</dbReference>
<dbReference type="EC" id="7.6.2.13" evidence="8"/>
<evidence type="ECO:0000256" key="1">
    <source>
        <dbReference type="ARBA" id="ARBA00004417"/>
    </source>
</evidence>
<feature type="domain" description="ABC transporter" evidence="10">
    <location>
        <begin position="257"/>
        <end position="501"/>
    </location>
</feature>
<evidence type="ECO:0000256" key="5">
    <source>
        <dbReference type="ARBA" id="ARBA00022741"/>
    </source>
</evidence>
<comment type="subcellular location">
    <subcellularLocation>
        <location evidence="1">Cell inner membrane</location>
        <topology evidence="1">Peripheral membrane protein</topology>
    </subcellularLocation>
</comment>
<sequence>MTVSPFLLEMKGINKDFAGVPALQSVDFTVSGGQIHALLGANGAGKSTLMKILSGAYRPDGGAIVGNGIPYHGSSPADAKASGIHCVYQEVDAALVPQLSVAENVMLDRLASPESKVWIRPSQMAAMSEQVLLRLGVEIDVQQRVSDLSLAEKQMVLLARILAQDAKLIIFDEPTAPLSQSESETFFRILHALKTSGVACVFITHRLSEVLSHCDLVTVMRDGRNVYTGSTADTDTNCIIQHMLGRTFTEEFPKVEVPIGEIMLEATGLRRGTKVRSVDVQVRSGEIVVVVGLVGAGKTETARILTGTDDLEAGRILMHGKPLFMKEPADAIQSGIVSIPEERRKEGIFIHESVDHNLSLPILSKLSNLGFISRKREQTLGSRIVDKLGIKTSSGKQLVQNLSGGNQQKIAIGKWLESDARLFIFDEPTKGVDIGAKSDIFRIIGTLASQGKGILYFTCELTEGIGIGDRIVVLCGGEITKEFKRGEATPEQLLYYASGGREVEHER</sequence>
<dbReference type="PANTHER" id="PTHR43790:SF2">
    <property type="entry name" value="AUTOINDUCER 2 IMPORT ATP-BINDING PROTEIN LSRA"/>
    <property type="match status" value="1"/>
</dbReference>
<organism evidence="11 12">
    <name type="scientific">Paenibacillus glacialis</name>
    <dbReference type="NCBI Taxonomy" id="494026"/>
    <lineage>
        <taxon>Bacteria</taxon>
        <taxon>Bacillati</taxon>
        <taxon>Bacillota</taxon>
        <taxon>Bacilli</taxon>
        <taxon>Bacillales</taxon>
        <taxon>Paenibacillaceae</taxon>
        <taxon>Paenibacillus</taxon>
    </lineage>
</organism>
<evidence type="ECO:0000259" key="10">
    <source>
        <dbReference type="PROSITE" id="PS50893"/>
    </source>
</evidence>
<evidence type="ECO:0000256" key="8">
    <source>
        <dbReference type="ARBA" id="ARBA00023798"/>
    </source>
</evidence>
<evidence type="ECO:0000256" key="3">
    <source>
        <dbReference type="ARBA" id="ARBA00011262"/>
    </source>
</evidence>
<evidence type="ECO:0000313" key="11">
    <source>
        <dbReference type="EMBL" id="OAB44270.1"/>
    </source>
</evidence>
<dbReference type="PANTHER" id="PTHR43790">
    <property type="entry name" value="CARBOHYDRATE TRANSPORT ATP-BINDING PROTEIN MG119-RELATED"/>
    <property type="match status" value="1"/>
</dbReference>
<dbReference type="AlphaFoldDB" id="A0A168M655"/>
<dbReference type="GO" id="GO:0005524">
    <property type="term" value="F:ATP binding"/>
    <property type="evidence" value="ECO:0007669"/>
    <property type="project" value="UniProtKB-KW"/>
</dbReference>
<protein>
    <recommendedName>
        <fullName evidence="4">Autoinducer 2 import ATP-binding protein LsrA</fullName>
        <ecNumber evidence="8">7.6.2.13</ecNumber>
    </recommendedName>
</protein>
<comment type="similarity">
    <text evidence="2">Belongs to the ABC transporter superfamily. AI-2 autoinducer porter (TC 3.A.1.2.8) family.</text>
</comment>
<dbReference type="GO" id="GO:0005886">
    <property type="term" value="C:plasma membrane"/>
    <property type="evidence" value="ECO:0007669"/>
    <property type="project" value="UniProtKB-SubCell"/>
</dbReference>
<dbReference type="PROSITE" id="PS50893">
    <property type="entry name" value="ABC_TRANSPORTER_2"/>
    <property type="match status" value="2"/>
</dbReference>
<dbReference type="SMART" id="SM00382">
    <property type="entry name" value="AAA"/>
    <property type="match status" value="2"/>
</dbReference>
<comment type="caution">
    <text evidence="11">The sequence shown here is derived from an EMBL/GenBank/DDBJ whole genome shotgun (WGS) entry which is preliminary data.</text>
</comment>
<comment type="function">
    <text evidence="7">Part of the ABC transporter complex LsrABCD involved in autoinducer 2 (AI-2) import. Responsible for energy coupling to the transport system.</text>
</comment>
<accession>A0A168M655</accession>
<evidence type="ECO:0000256" key="2">
    <source>
        <dbReference type="ARBA" id="ARBA00009404"/>
    </source>
</evidence>
<dbReference type="PROSITE" id="PS00211">
    <property type="entry name" value="ABC_TRANSPORTER_1"/>
    <property type="match status" value="1"/>
</dbReference>
<dbReference type="Proteomes" id="UP000076967">
    <property type="component" value="Unassembled WGS sequence"/>
</dbReference>
<feature type="domain" description="ABC transporter" evidence="10">
    <location>
        <begin position="8"/>
        <end position="247"/>
    </location>
</feature>
<evidence type="ECO:0000313" key="12">
    <source>
        <dbReference type="Proteomes" id="UP000076967"/>
    </source>
</evidence>
<dbReference type="GO" id="GO:0016887">
    <property type="term" value="F:ATP hydrolysis activity"/>
    <property type="evidence" value="ECO:0007669"/>
    <property type="project" value="InterPro"/>
</dbReference>
<keyword evidence="12" id="KW-1185">Reference proteome</keyword>
<dbReference type="RefSeq" id="WP_068530381.1">
    <property type="nucleotide sequence ID" value="NZ_LVJH01000007.1"/>
</dbReference>
<dbReference type="CDD" id="cd03216">
    <property type="entry name" value="ABC_Carb_Monos_I"/>
    <property type="match status" value="1"/>
</dbReference>
<evidence type="ECO:0000256" key="4">
    <source>
        <dbReference type="ARBA" id="ARBA00019459"/>
    </source>
</evidence>
<evidence type="ECO:0000256" key="6">
    <source>
        <dbReference type="ARBA" id="ARBA00022840"/>
    </source>
</evidence>
<evidence type="ECO:0000256" key="9">
    <source>
        <dbReference type="ARBA" id="ARBA00034076"/>
    </source>
</evidence>
<dbReference type="SUPFAM" id="SSF52540">
    <property type="entry name" value="P-loop containing nucleoside triphosphate hydrolases"/>
    <property type="match status" value="2"/>
</dbReference>
<dbReference type="InterPro" id="IPR017871">
    <property type="entry name" value="ABC_transporter-like_CS"/>
</dbReference>
<dbReference type="InterPro" id="IPR003439">
    <property type="entry name" value="ABC_transporter-like_ATP-bd"/>
</dbReference>
<keyword evidence="6" id="KW-0067">ATP-binding</keyword>
<dbReference type="CDD" id="cd03215">
    <property type="entry name" value="ABC_Carb_Monos_II"/>
    <property type="match status" value="1"/>
</dbReference>
<dbReference type="InterPro" id="IPR003593">
    <property type="entry name" value="AAA+_ATPase"/>
</dbReference>
<comment type="catalytic activity">
    <reaction evidence="9">
        <text>ATP + H2O + (2R,4S)-2-methyl-2,3,3,4-tetrahydroxytetrahydrofuran-[AI-2-binding protein]Side 1 = ADP + phosphate + (2R,4S)-2-methyl-2,3,3,4-tetrahydroxytetrahydrofuranSide 2 + [AI-2-binding protein]Side 1.</text>
        <dbReference type="EC" id="7.6.2.13"/>
    </reaction>
</comment>
<gene>
    <name evidence="11" type="ORF">PGLA_06290</name>
</gene>
<dbReference type="OrthoDB" id="9766104at2"/>
<dbReference type="STRING" id="494026.PGLA_06290"/>
<evidence type="ECO:0000256" key="7">
    <source>
        <dbReference type="ARBA" id="ARBA00023747"/>
    </source>
</evidence>
<keyword evidence="5" id="KW-0547">Nucleotide-binding</keyword>
<comment type="subunit">
    <text evidence="3">The complex is composed of two ATP-binding proteins (LsrA), two transmembrane proteins (LsrC and LsrD) and a solute-binding protein (LsrB).</text>
</comment>
<reference evidence="11 12" key="1">
    <citation type="submission" date="2016-03" db="EMBL/GenBank/DDBJ databases">
        <title>Draft genome sequence of Paenibacillus glacialis DSM 22343.</title>
        <authorList>
            <person name="Shin S.-K."/>
            <person name="Yi H."/>
        </authorList>
    </citation>
    <scope>NUCLEOTIDE SEQUENCE [LARGE SCALE GENOMIC DNA]</scope>
    <source>
        <strain evidence="11 12">DSM 22343</strain>
    </source>
</reference>
<dbReference type="Gene3D" id="3.40.50.300">
    <property type="entry name" value="P-loop containing nucleotide triphosphate hydrolases"/>
    <property type="match status" value="2"/>
</dbReference>
<name>A0A168M655_9BACL</name>
<dbReference type="InterPro" id="IPR027417">
    <property type="entry name" value="P-loop_NTPase"/>
</dbReference>
<dbReference type="EMBL" id="LVJH01000007">
    <property type="protein sequence ID" value="OAB44270.1"/>
    <property type="molecule type" value="Genomic_DNA"/>
</dbReference>
<dbReference type="Pfam" id="PF00005">
    <property type="entry name" value="ABC_tran"/>
    <property type="match status" value="2"/>
</dbReference>